<proteinExistence type="predicted"/>
<evidence type="ECO:0000313" key="2">
    <source>
        <dbReference type="EMBL" id="NEX63354.1"/>
    </source>
</evidence>
<dbReference type="EMBL" id="JAAIVB010000069">
    <property type="protein sequence ID" value="NEX63354.1"/>
    <property type="molecule type" value="Genomic_DNA"/>
</dbReference>
<evidence type="ECO:0000313" key="3">
    <source>
        <dbReference type="Proteomes" id="UP000482155"/>
    </source>
</evidence>
<gene>
    <name evidence="2" type="ORF">G3574_19920</name>
</gene>
<dbReference type="AlphaFoldDB" id="A0A6B3SRN6"/>
<name>A0A6B3SRN6_9BURK</name>
<evidence type="ECO:0000256" key="1">
    <source>
        <dbReference type="SAM" id="Phobius"/>
    </source>
</evidence>
<keyword evidence="3" id="KW-1185">Reference proteome</keyword>
<comment type="caution">
    <text evidence="2">The sequence shown here is derived from an EMBL/GenBank/DDBJ whole genome shotgun (WGS) entry which is preliminary data.</text>
</comment>
<dbReference type="Proteomes" id="UP000482155">
    <property type="component" value="Unassembled WGS sequence"/>
</dbReference>
<dbReference type="RefSeq" id="WP_163967176.1">
    <property type="nucleotide sequence ID" value="NZ_JAAIVB010000069.1"/>
</dbReference>
<keyword evidence="1" id="KW-0812">Transmembrane</keyword>
<accession>A0A6B3SRN6</accession>
<feature type="transmembrane region" description="Helical" evidence="1">
    <location>
        <begin position="16"/>
        <end position="37"/>
    </location>
</feature>
<keyword evidence="1" id="KW-1133">Transmembrane helix</keyword>
<keyword evidence="1" id="KW-0472">Membrane</keyword>
<sequence>MSETISSHKAQRPATFLNVIAAGLVLTAFAAPFIFVTDAADDIAGRVAETMGAMLIPFGLAWHMTKNDSNRAKAIGRIFAAVVVCLVVGNGVFRSLRQEEQAKNFIKSVLEHTEKQIKPYQELDARFNAINLSTVLTPETVITAKGRDAARQVVRQFRDLLAEREVMIKVNTASNENFIRDNAPNERLRKVALSGFERNQSLQRIT</sequence>
<protein>
    <submittedName>
        <fullName evidence="2">Uncharacterized protein</fullName>
    </submittedName>
</protein>
<feature type="transmembrane region" description="Helical" evidence="1">
    <location>
        <begin position="74"/>
        <end position="93"/>
    </location>
</feature>
<reference evidence="2 3" key="1">
    <citation type="submission" date="2020-02" db="EMBL/GenBank/DDBJ databases">
        <authorList>
            <person name="Kim M.K."/>
        </authorList>
    </citation>
    <scope>NUCLEOTIDE SEQUENCE [LARGE SCALE GENOMIC DNA]</scope>
    <source>
        <strain evidence="2 3">17J57-3</strain>
    </source>
</reference>
<organism evidence="2 3">
    <name type="scientific">Noviherbaspirillum galbum</name>
    <dbReference type="NCBI Taxonomy" id="2709383"/>
    <lineage>
        <taxon>Bacteria</taxon>
        <taxon>Pseudomonadati</taxon>
        <taxon>Pseudomonadota</taxon>
        <taxon>Betaproteobacteria</taxon>
        <taxon>Burkholderiales</taxon>
        <taxon>Oxalobacteraceae</taxon>
        <taxon>Noviherbaspirillum</taxon>
    </lineage>
</organism>